<protein>
    <submittedName>
        <fullName evidence="8">Sphingosine hydroxylase</fullName>
    </submittedName>
</protein>
<accession>A0A0J6IK25</accession>
<evidence type="ECO:0000256" key="5">
    <source>
        <dbReference type="SAM" id="MobiDB-lite"/>
    </source>
</evidence>
<gene>
    <name evidence="8" type="ORF">CPAG_08580</name>
</gene>
<dbReference type="OrthoDB" id="408954at2759"/>
<keyword evidence="2 6" id="KW-0812">Transmembrane</keyword>
<organism evidence="8 9">
    <name type="scientific">Coccidioides posadasii RMSCC 3488</name>
    <dbReference type="NCBI Taxonomy" id="454284"/>
    <lineage>
        <taxon>Eukaryota</taxon>
        <taxon>Fungi</taxon>
        <taxon>Dikarya</taxon>
        <taxon>Ascomycota</taxon>
        <taxon>Pezizomycotina</taxon>
        <taxon>Eurotiomycetes</taxon>
        <taxon>Eurotiomycetidae</taxon>
        <taxon>Onygenales</taxon>
        <taxon>Onygenaceae</taxon>
        <taxon>Coccidioides</taxon>
    </lineage>
</organism>
<dbReference type="InterPro" id="IPR006694">
    <property type="entry name" value="Fatty_acid_hydroxylase"/>
</dbReference>
<reference evidence="9" key="3">
    <citation type="journal article" date="2010" name="Genome Res.">
        <title>Population genomic sequencing of Coccidioides fungi reveals recent hybridization and transposon control.</title>
        <authorList>
            <person name="Neafsey D.E."/>
            <person name="Barker B.M."/>
            <person name="Sharpton T.J."/>
            <person name="Stajich J.E."/>
            <person name="Park D.J."/>
            <person name="Whiston E."/>
            <person name="Hung C.-Y."/>
            <person name="McMahan C."/>
            <person name="White J."/>
            <person name="Sykes S."/>
            <person name="Heiman D."/>
            <person name="Young S."/>
            <person name="Zeng Q."/>
            <person name="Abouelleil A."/>
            <person name="Aftuck L."/>
            <person name="Bessette D."/>
            <person name="Brown A."/>
            <person name="FitzGerald M."/>
            <person name="Lui A."/>
            <person name="Macdonald J.P."/>
            <person name="Priest M."/>
            <person name="Orbach M.J."/>
            <person name="Galgiani J.N."/>
            <person name="Kirkland T.N."/>
            <person name="Cole G.T."/>
            <person name="Birren B.W."/>
            <person name="Henn M.R."/>
            <person name="Taylor J.W."/>
            <person name="Rounsley S.D."/>
        </authorList>
    </citation>
    <scope>NUCLEOTIDE SEQUENCE [LARGE SCALE GENOMIC DNA]</scope>
    <source>
        <strain evidence="9">RMSCC 3488</strain>
    </source>
</reference>
<feature type="compositionally biased region" description="Polar residues" evidence="5">
    <location>
        <begin position="393"/>
        <end position="403"/>
    </location>
</feature>
<evidence type="ECO:0000256" key="1">
    <source>
        <dbReference type="ARBA" id="ARBA00004370"/>
    </source>
</evidence>
<dbReference type="GO" id="GO:0016020">
    <property type="term" value="C:membrane"/>
    <property type="evidence" value="ECO:0007669"/>
    <property type="project" value="UniProtKB-SubCell"/>
</dbReference>
<feature type="region of interest" description="Disordered" evidence="5">
    <location>
        <begin position="357"/>
        <end position="419"/>
    </location>
</feature>
<evidence type="ECO:0000259" key="7">
    <source>
        <dbReference type="Pfam" id="PF04116"/>
    </source>
</evidence>
<comment type="subcellular location">
    <subcellularLocation>
        <location evidence="1">Membrane</location>
    </subcellularLocation>
</comment>
<keyword evidence="3 6" id="KW-1133">Transmembrane helix</keyword>
<dbReference type="InterPro" id="IPR050307">
    <property type="entry name" value="Sterol_Desaturase_Related"/>
</dbReference>
<evidence type="ECO:0000256" key="6">
    <source>
        <dbReference type="SAM" id="Phobius"/>
    </source>
</evidence>
<dbReference type="PANTHER" id="PTHR11863">
    <property type="entry name" value="STEROL DESATURASE"/>
    <property type="match status" value="1"/>
</dbReference>
<dbReference type="Proteomes" id="UP000054567">
    <property type="component" value="Unassembled WGS sequence"/>
</dbReference>
<dbReference type="EMBL" id="DS268114">
    <property type="protein sequence ID" value="KMM72282.1"/>
    <property type="molecule type" value="Genomic_DNA"/>
</dbReference>
<dbReference type="VEuPathDB" id="FungiDB:CPAG_08580"/>
<evidence type="ECO:0000256" key="2">
    <source>
        <dbReference type="ARBA" id="ARBA00022692"/>
    </source>
</evidence>
<dbReference type="AlphaFoldDB" id="A0A0J6IK25"/>
<evidence type="ECO:0000256" key="3">
    <source>
        <dbReference type="ARBA" id="ARBA00022989"/>
    </source>
</evidence>
<feature type="transmembrane region" description="Helical" evidence="6">
    <location>
        <begin position="30"/>
        <end position="50"/>
    </location>
</feature>
<evidence type="ECO:0000313" key="9">
    <source>
        <dbReference type="Proteomes" id="UP000054567"/>
    </source>
</evidence>
<dbReference type="GO" id="GO:0016491">
    <property type="term" value="F:oxidoreductase activity"/>
    <property type="evidence" value="ECO:0007669"/>
    <property type="project" value="InterPro"/>
</dbReference>
<feature type="domain" description="Fatty acid hydroxylase" evidence="7">
    <location>
        <begin position="200"/>
        <end position="336"/>
    </location>
</feature>
<dbReference type="GO" id="GO:0008610">
    <property type="term" value="P:lipid biosynthetic process"/>
    <property type="evidence" value="ECO:0007669"/>
    <property type="project" value="InterPro"/>
</dbReference>
<feature type="transmembrane region" description="Helical" evidence="6">
    <location>
        <begin position="190"/>
        <end position="214"/>
    </location>
</feature>
<proteinExistence type="predicted"/>
<dbReference type="GO" id="GO:0005506">
    <property type="term" value="F:iron ion binding"/>
    <property type="evidence" value="ECO:0007669"/>
    <property type="project" value="InterPro"/>
</dbReference>
<reference evidence="9" key="2">
    <citation type="journal article" date="2009" name="Genome Res.">
        <title>Comparative genomic analyses of the human fungal pathogens Coccidioides and their relatives.</title>
        <authorList>
            <person name="Sharpton T.J."/>
            <person name="Stajich J.E."/>
            <person name="Rounsley S.D."/>
            <person name="Gardner M.J."/>
            <person name="Wortman J.R."/>
            <person name="Jordar V.S."/>
            <person name="Maiti R."/>
            <person name="Kodira C.D."/>
            <person name="Neafsey D.E."/>
            <person name="Zeng Q."/>
            <person name="Hung C.-Y."/>
            <person name="McMahan C."/>
            <person name="Muszewska A."/>
            <person name="Grynberg M."/>
            <person name="Mandel M.A."/>
            <person name="Kellner E.M."/>
            <person name="Barker B.M."/>
            <person name="Galgiani J.N."/>
            <person name="Orbach M.J."/>
            <person name="Kirkland T.N."/>
            <person name="Cole G.T."/>
            <person name="Henn M.R."/>
            <person name="Birren B.W."/>
            <person name="Taylor J.W."/>
        </authorList>
    </citation>
    <scope>NUCLEOTIDE SEQUENCE [LARGE SCALE GENOMIC DNA]</scope>
    <source>
        <strain evidence="9">RMSCC 3488</strain>
    </source>
</reference>
<evidence type="ECO:0000256" key="4">
    <source>
        <dbReference type="ARBA" id="ARBA00023136"/>
    </source>
</evidence>
<dbReference type="Pfam" id="PF04116">
    <property type="entry name" value="FA_hydroxylase"/>
    <property type="match status" value="1"/>
</dbReference>
<keyword evidence="4 6" id="KW-0472">Membrane</keyword>
<name>A0A0J6IK25_COCPO</name>
<reference evidence="8 9" key="1">
    <citation type="submission" date="2007-06" db="EMBL/GenBank/DDBJ databases">
        <title>The Genome Sequence of Coccidioides posadasii RMSCC_3488.</title>
        <authorList>
            <consortium name="Coccidioides Genome Resources Consortium"/>
            <consortium name="The Broad Institute Genome Sequencing Platform"/>
            <person name="Henn M.R."/>
            <person name="Sykes S."/>
            <person name="Young S."/>
            <person name="Jaffe D."/>
            <person name="Berlin A."/>
            <person name="Alvarez P."/>
            <person name="Butler J."/>
            <person name="Gnerre S."/>
            <person name="Grabherr M."/>
            <person name="Mauceli E."/>
            <person name="Brockman W."/>
            <person name="Kodira C."/>
            <person name="Alvarado L."/>
            <person name="Zeng Q."/>
            <person name="Crawford M."/>
            <person name="Antoine C."/>
            <person name="Devon K."/>
            <person name="Galgiani J."/>
            <person name="Orsborn K."/>
            <person name="Lewis M.L."/>
            <person name="Nusbaum C."/>
            <person name="Galagan J."/>
            <person name="Birren B."/>
        </authorList>
    </citation>
    <scope>NUCLEOTIDE SEQUENCE [LARGE SCALE GENOMIC DNA]</scope>
    <source>
        <strain evidence="8 9">RMSCC 3488</strain>
    </source>
</reference>
<sequence length="419" mass="47923">MANFTDALPPLPAYTLAPRQPLVPPIPDNIMILILPVVAYWVVSMAFHWIDVNDYFSQYRLHTPEELLKRNHVSRSEVVRDVIIQQIIQTAVGLAMAYIDEPEYTGMEDYQIAVWARRVRIAQRAMPRLLVLVGLDPTGLAGKLSHYPTLAAVVSGGTYPFLTQEIASGTGKAIVAPAFARWELSLASMIYWYLIPAFQFLFAVFFVDTWQYFLHRAMHLNKWLYTTFHSRHHRLYVPYAFGALYNHPVEGFLLDTAGTGLAFLISRMSSRQAMWFFTCSTIKTIDDHCGYAFPFDPLQKVTSNNAAYHDIHHQSWGIKTNFSQPFFTFWDRLLNTRWNGDVTLRYERSRLAAQRMVEAEKAQEGTTKPGVKPPPKEEEESNSRSLLAKTVCKKTTSFSSQTEPYKGASHRINSSIRQK</sequence>
<evidence type="ECO:0000313" key="8">
    <source>
        <dbReference type="EMBL" id="KMM72282.1"/>
    </source>
</evidence>